<dbReference type="GO" id="GO:0019064">
    <property type="term" value="P:fusion of virus membrane with host plasma membrane"/>
    <property type="evidence" value="ECO:0007669"/>
    <property type="project" value="UniProtKB-KW"/>
</dbReference>
<dbReference type="GO" id="GO:0020002">
    <property type="term" value="C:host cell plasma membrane"/>
    <property type="evidence" value="ECO:0007669"/>
    <property type="project" value="UniProtKB-SubCell"/>
</dbReference>
<evidence type="ECO:0000256" key="16">
    <source>
        <dbReference type="ARBA" id="ARBA00023157"/>
    </source>
</evidence>
<dbReference type="GO" id="GO:0046718">
    <property type="term" value="P:symbiont entry into host cell"/>
    <property type="evidence" value="ECO:0007669"/>
    <property type="project" value="UniProtKB-KW"/>
</dbReference>
<evidence type="ECO:0000256" key="17">
    <source>
        <dbReference type="ARBA" id="ARBA00023180"/>
    </source>
</evidence>
<feature type="transmembrane region" description="Helical" evidence="19">
    <location>
        <begin position="491"/>
        <end position="514"/>
    </location>
</feature>
<dbReference type="GO" id="GO:0055036">
    <property type="term" value="C:virion membrane"/>
    <property type="evidence" value="ECO:0007669"/>
    <property type="project" value="UniProtKB-SubCell"/>
</dbReference>
<evidence type="ECO:0000256" key="1">
    <source>
        <dbReference type="ARBA" id="ARBA00004178"/>
    </source>
</evidence>
<dbReference type="Gene3D" id="1.10.287.2480">
    <property type="match status" value="2"/>
</dbReference>
<keyword evidence="18" id="KW-1160">Virus entry into host cell</keyword>
<sequence>MSWKVMIIISLLITPQHGLKESYLEESCSTITEGYHSVLRTGWYTNVFTLEVGDVENLTCTDGPSLIKTELDLTKSALRELKTVSADQLAREEQIENPRQSRFVLGAIALGVATAAAVTAGIAIAKTIRLESEVNAIKGALKTTNEAVSTLGNGVRVLATAVRELKEFVSKNLTSAINRNKCDIADLKMAVSFSQFNRRFLNVVRQFSDNAGITPAISLDLMNDAELARAVSYMPTSAGQIKLMLENRAMVRRKGFGILIGVYGSSVIYMVQLPIFGVINTPCWIIKAAPSCSEKDGNYACLLREDQGWYCKNAGSTVYYPNEKDCETRGDHVFCDTAAGINVAEQSRECNINISTTNYPCKVSTGRHPISMVALSPLGALVACYKGVSCSTGSNQVGIIKQLPKGCSYITNQDADTVTIDNTVYQLSKVEGEQHVIKGRPVSNSFDPIRFPEDQFNVALDQVFESIENSQALVDQSNKILNSAEKGNTGFIIVIILIAVLGLTMISVSIIIIIKKTTRKPAGAPPELNGVTNGGFIPHS</sequence>
<reference evidence="20" key="1">
    <citation type="journal article" name="Viruses">
        <title>An Amplicon-Based Approach for the Whole-Genome Sequencing of Human Metapneumovirus.</title>
        <authorList>
            <person name="Tulloch R.L."/>
            <person name="Kok J."/>
            <person name="Carter I."/>
            <person name="Dwyer D.E."/>
            <person name="Eden J.S."/>
        </authorList>
    </citation>
    <scope>NUCLEOTIDE SEQUENCE</scope>
    <source>
        <strain evidence="20">B/NSW/WM0025022/20</strain>
    </source>
</reference>
<evidence type="ECO:0000256" key="7">
    <source>
        <dbReference type="ARBA" id="ARBA00022521"/>
    </source>
</evidence>
<evidence type="ECO:0000256" key="12">
    <source>
        <dbReference type="ARBA" id="ARBA00022870"/>
    </source>
</evidence>
<evidence type="ECO:0000256" key="11">
    <source>
        <dbReference type="ARBA" id="ARBA00022844"/>
    </source>
</evidence>
<evidence type="ECO:0000256" key="18">
    <source>
        <dbReference type="ARBA" id="ARBA00023296"/>
    </source>
</evidence>
<keyword evidence="11" id="KW-0946">Virion</keyword>
<keyword evidence="6" id="KW-1032">Host cell membrane</keyword>
<keyword evidence="5" id="KW-1168">Fusion of virus membrane with host membrane</keyword>
<keyword evidence="16" id="KW-1015">Disulfide bond</keyword>
<keyword evidence="12" id="KW-1043">Host membrane</keyword>
<evidence type="ECO:0000256" key="15">
    <source>
        <dbReference type="ARBA" id="ARBA00023136"/>
    </source>
</evidence>
<keyword evidence="10" id="KW-0732">Signal</keyword>
<gene>
    <name evidence="20" type="primary">F</name>
</gene>
<evidence type="ECO:0000256" key="14">
    <source>
        <dbReference type="ARBA" id="ARBA00022989"/>
    </source>
</evidence>
<name>A0A8B0LS84_9MONO</name>
<dbReference type="SUPFAM" id="SSF58069">
    <property type="entry name" value="Virus ectodomain"/>
    <property type="match status" value="2"/>
</dbReference>
<evidence type="ECO:0000256" key="6">
    <source>
        <dbReference type="ARBA" id="ARBA00022511"/>
    </source>
</evidence>
<evidence type="ECO:0000313" key="20">
    <source>
        <dbReference type="EMBL" id="QTW05476.1"/>
    </source>
</evidence>
<evidence type="ECO:0000256" key="5">
    <source>
        <dbReference type="ARBA" id="ARBA00022506"/>
    </source>
</evidence>
<comment type="similarity">
    <text evidence="3">Belongs to the paramyxoviruses fusion glycoprotein family.</text>
</comment>
<dbReference type="InterPro" id="IPR000776">
    <property type="entry name" value="Fusion_F0_Paramyxovir"/>
</dbReference>
<evidence type="ECO:0000256" key="10">
    <source>
        <dbReference type="ARBA" id="ARBA00022729"/>
    </source>
</evidence>
<evidence type="ECO:0000256" key="19">
    <source>
        <dbReference type="SAM" id="Phobius"/>
    </source>
</evidence>
<feature type="transmembrane region" description="Helical" evidence="19">
    <location>
        <begin position="256"/>
        <end position="279"/>
    </location>
</feature>
<keyword evidence="9 19" id="KW-0812">Transmembrane</keyword>
<comment type="subcellular location">
    <subcellularLocation>
        <location evidence="1">Host cell membrane</location>
        <topology evidence="1">Single-pass membrane protein</topology>
    </subcellularLocation>
    <subcellularLocation>
        <location evidence="2">Virion membrane</location>
        <topology evidence="2">Single-pass type I membrane protein</topology>
    </subcellularLocation>
</comment>
<keyword evidence="8" id="KW-1162">Viral penetration into host cytoplasm</keyword>
<keyword evidence="15 19" id="KW-0472">Membrane</keyword>
<evidence type="ECO:0000256" key="8">
    <source>
        <dbReference type="ARBA" id="ARBA00022595"/>
    </source>
</evidence>
<keyword evidence="14 19" id="KW-1133">Transmembrane helix</keyword>
<evidence type="ECO:0000256" key="13">
    <source>
        <dbReference type="ARBA" id="ARBA00022879"/>
    </source>
</evidence>
<feature type="transmembrane region" description="Helical" evidence="19">
    <location>
        <begin position="103"/>
        <end position="125"/>
    </location>
</feature>
<keyword evidence="13" id="KW-0261">Viral envelope protein</keyword>
<organism evidence="20">
    <name type="scientific">human metapneumovirus</name>
    <dbReference type="NCBI Taxonomy" id="162145"/>
    <lineage>
        <taxon>Viruses</taxon>
        <taxon>Riboviria</taxon>
        <taxon>Orthornavirae</taxon>
        <taxon>Negarnaviricota</taxon>
        <taxon>Haploviricotina</taxon>
        <taxon>Monjiviricetes</taxon>
        <taxon>Mononegavirales</taxon>
        <taxon>Pneumoviridae</taxon>
        <taxon>Metapneumovirus</taxon>
        <taxon>Metapneumovirus hominis</taxon>
    </lineage>
</organism>
<dbReference type="EMBL" id="MW221994">
    <property type="protein sequence ID" value="QTW05476.1"/>
    <property type="molecule type" value="Viral_cRNA"/>
</dbReference>
<evidence type="ECO:0000256" key="3">
    <source>
        <dbReference type="ARBA" id="ARBA00008211"/>
    </source>
</evidence>
<keyword evidence="7" id="KW-1169">Fusion of virus membrane with host cell membrane</keyword>
<proteinExistence type="inferred from homology"/>
<evidence type="ECO:0000256" key="4">
    <source>
        <dbReference type="ARBA" id="ARBA00016586"/>
    </source>
</evidence>
<evidence type="ECO:0000256" key="9">
    <source>
        <dbReference type="ARBA" id="ARBA00022692"/>
    </source>
</evidence>
<evidence type="ECO:0000256" key="2">
    <source>
        <dbReference type="ARBA" id="ARBA00004563"/>
    </source>
</evidence>
<dbReference type="Pfam" id="PF00523">
    <property type="entry name" value="Fusion_gly"/>
    <property type="match status" value="1"/>
</dbReference>
<protein>
    <recommendedName>
        <fullName evidence="4">Fusion glycoprotein F0</fullName>
    </recommendedName>
</protein>
<accession>A0A8B0LS84</accession>
<keyword evidence="17" id="KW-0325">Glycoprotein</keyword>
<dbReference type="GO" id="GO:0019031">
    <property type="term" value="C:viral envelope"/>
    <property type="evidence" value="ECO:0007669"/>
    <property type="project" value="UniProtKB-KW"/>
</dbReference>